<evidence type="ECO:0000313" key="10">
    <source>
        <dbReference type="EMBL" id="KXG78210.1"/>
    </source>
</evidence>
<dbReference type="SUPFAM" id="SSF64182">
    <property type="entry name" value="DHH phosphoesterases"/>
    <property type="match status" value="1"/>
</dbReference>
<feature type="coiled-coil region" evidence="6">
    <location>
        <begin position="299"/>
        <end position="326"/>
    </location>
</feature>
<sequence>MIDGNYLWELCPPVIPSYNVKNLHPVILKLLKSRGIEKKEDVVRFLRVSVDDMYNPFLLKDMEKAVTRVKKAILNGEKITVYGDYDVDGVTGCALLVRALREMGGNVDFYIPSRLEEGYGLNKEAVEKIAKSGTKLIITVDNGIASQEEVIYAKELGMDTVITDHHEPHDDVPKAIAVINPKQKDCSYPFKELAGVGVALKLIQALSNCSREVTVKLLDLVALGTIADMVPLVDENRIIAKCGINVLRSTDKKGLLALLEECRLSVKNIDEEKISYILAPRLNAAGRLLDAALAVQLLLADEEKEAQKLAKDLEVLNRERQAVETKIYNEAKEYILKNVNFDKEKVIVASGSGWHPGVIGIVASKLVQNFCIPCILISEEGEEGRGSARSIPGFNIFEALKQLSGMLDKFGGHEQAAGFTIKVNEIENFRSKINELAKSIAKDSWEMKLKIDMELTPEELTTELAEQLELLKPFGFGNPKPVFVCRNMSIEQIKTVGEKENHLKIRLKKREKEFSAIGFNFGNYKNQLEIAPLIDVAFWLELNEWEGNKKLQLNLKDIKIPFLRDEIMIKLEEEYYNRFLNVIREMDFNNVEENRYSIGNEIKFIKVKNKRKYVKSLFESDKRTLVKVNTPYQAWRLLAYLKKFDIVKSDVGVFFNLDSKDILSKKNVILIDPRADSHKALSDVMEEIVFYDPPFSVELMKDHILDLPSHKLHLIFNREDLRYNYLVCEKLLPGKQILALTLGFVYSLSKNKKNTFSLNELVDYLRSRNLKKADRIIVINVLNVLEELGILKYVIDKDEAKVLHFNFNLKRLDISLSPTYQKLLLLRKKVIEFYNNFQNIQELLKQEEI</sequence>
<dbReference type="GO" id="GO:0006281">
    <property type="term" value="P:DNA repair"/>
    <property type="evidence" value="ECO:0007669"/>
    <property type="project" value="InterPro"/>
</dbReference>
<evidence type="ECO:0000256" key="6">
    <source>
        <dbReference type="SAM" id="Coils"/>
    </source>
</evidence>
<keyword evidence="4 10" id="KW-0378">Hydrolase</keyword>
<dbReference type="Gene3D" id="3.90.1640.30">
    <property type="match status" value="1"/>
</dbReference>
<evidence type="ECO:0000259" key="7">
    <source>
        <dbReference type="Pfam" id="PF01368"/>
    </source>
</evidence>
<feature type="domain" description="DDH" evidence="7">
    <location>
        <begin position="78"/>
        <end position="225"/>
    </location>
</feature>
<proteinExistence type="inferred from homology"/>
<dbReference type="Pfam" id="PF02272">
    <property type="entry name" value="DHHA1"/>
    <property type="match status" value="1"/>
</dbReference>
<dbReference type="PANTHER" id="PTHR30255:SF2">
    <property type="entry name" value="SINGLE-STRANDED-DNA-SPECIFIC EXONUCLEASE RECJ"/>
    <property type="match status" value="1"/>
</dbReference>
<dbReference type="Pfam" id="PF17768">
    <property type="entry name" value="RecJ_OB"/>
    <property type="match status" value="1"/>
</dbReference>
<dbReference type="Pfam" id="PF01368">
    <property type="entry name" value="DHH"/>
    <property type="match status" value="1"/>
</dbReference>
<dbReference type="PANTHER" id="PTHR30255">
    <property type="entry name" value="SINGLE-STRANDED-DNA-SPECIFIC EXONUCLEASE RECJ"/>
    <property type="match status" value="1"/>
</dbReference>
<dbReference type="RefSeq" id="WP_066351907.1">
    <property type="nucleotide sequence ID" value="NZ_LOED01000004.1"/>
</dbReference>
<protein>
    <recommendedName>
        <fullName evidence="2">Single-stranded-DNA-specific exonuclease RecJ</fullName>
    </recommendedName>
</protein>
<feature type="domain" description="RecJ OB" evidence="9">
    <location>
        <begin position="451"/>
        <end position="557"/>
    </location>
</feature>
<keyword evidence="6" id="KW-0175">Coiled coil</keyword>
<dbReference type="InterPro" id="IPR004610">
    <property type="entry name" value="RecJ"/>
</dbReference>
<dbReference type="InterPro" id="IPR041122">
    <property type="entry name" value="RecJ_OB"/>
</dbReference>
<dbReference type="InterPro" id="IPR003156">
    <property type="entry name" value="DHHA1_dom"/>
</dbReference>
<dbReference type="Proteomes" id="UP000070427">
    <property type="component" value="Unassembled WGS sequence"/>
</dbReference>
<evidence type="ECO:0000256" key="3">
    <source>
        <dbReference type="ARBA" id="ARBA00022722"/>
    </source>
</evidence>
<accession>A0A140LCD5</accession>
<dbReference type="NCBIfam" id="TIGR00644">
    <property type="entry name" value="recJ"/>
    <property type="match status" value="1"/>
</dbReference>
<dbReference type="InterPro" id="IPR038763">
    <property type="entry name" value="DHH_sf"/>
</dbReference>
<dbReference type="GO" id="GO:0008409">
    <property type="term" value="F:5'-3' exonuclease activity"/>
    <property type="evidence" value="ECO:0007669"/>
    <property type="project" value="InterPro"/>
</dbReference>
<comment type="similarity">
    <text evidence="1">Belongs to the RecJ family.</text>
</comment>
<comment type="caution">
    <text evidence="10">The sequence shown here is derived from an EMBL/GenBank/DDBJ whole genome shotgun (WGS) entry which is preliminary data.</text>
</comment>
<dbReference type="EMBL" id="LOED01000004">
    <property type="protein sequence ID" value="KXG78210.1"/>
    <property type="molecule type" value="Genomic_DNA"/>
</dbReference>
<keyword evidence="11" id="KW-1185">Reference proteome</keyword>
<dbReference type="GO" id="GO:0006310">
    <property type="term" value="P:DNA recombination"/>
    <property type="evidence" value="ECO:0007669"/>
    <property type="project" value="InterPro"/>
</dbReference>
<keyword evidence="5 10" id="KW-0269">Exonuclease</keyword>
<name>A0A140LCD5_9FIRM</name>
<gene>
    <name evidence="10" type="primary">recJ_1</name>
    <name evidence="10" type="ORF">AN618_06020</name>
</gene>
<evidence type="ECO:0000256" key="1">
    <source>
        <dbReference type="ARBA" id="ARBA00005915"/>
    </source>
</evidence>
<dbReference type="AlphaFoldDB" id="A0A140LCD5"/>
<reference evidence="10 11" key="1">
    <citation type="submission" date="2015-12" db="EMBL/GenBank/DDBJ databases">
        <title>Draft genome sequnece of Fervidicola ferrireducens strain Y170.</title>
        <authorList>
            <person name="Patel B.K."/>
        </authorList>
    </citation>
    <scope>NUCLEOTIDE SEQUENCE [LARGE SCALE GENOMIC DNA]</scope>
    <source>
        <strain evidence="10 11">Y170</strain>
    </source>
</reference>
<evidence type="ECO:0000256" key="2">
    <source>
        <dbReference type="ARBA" id="ARBA00019841"/>
    </source>
</evidence>
<evidence type="ECO:0000259" key="8">
    <source>
        <dbReference type="Pfam" id="PF02272"/>
    </source>
</evidence>
<evidence type="ECO:0000313" key="11">
    <source>
        <dbReference type="Proteomes" id="UP000070427"/>
    </source>
</evidence>
<dbReference type="InterPro" id="IPR051673">
    <property type="entry name" value="SSDNA_exonuclease_RecJ"/>
</dbReference>
<dbReference type="GO" id="GO:0003676">
    <property type="term" value="F:nucleic acid binding"/>
    <property type="evidence" value="ECO:0007669"/>
    <property type="project" value="InterPro"/>
</dbReference>
<dbReference type="InterPro" id="IPR001667">
    <property type="entry name" value="DDH_dom"/>
</dbReference>
<organism evidence="10 11">
    <name type="scientific">Fervidicola ferrireducens</name>
    <dbReference type="NCBI Taxonomy" id="520764"/>
    <lineage>
        <taxon>Bacteria</taxon>
        <taxon>Bacillati</taxon>
        <taxon>Bacillota</taxon>
        <taxon>Clostridia</taxon>
        <taxon>Thermosediminibacterales</taxon>
        <taxon>Thermosediminibacteraceae</taxon>
        <taxon>Fervidicola</taxon>
    </lineage>
</organism>
<dbReference type="PATRIC" id="fig|520764.3.peg.636"/>
<feature type="domain" description="DHHA1" evidence="8">
    <location>
        <begin position="344"/>
        <end position="438"/>
    </location>
</feature>
<dbReference type="InParanoid" id="A0A140LCD5"/>
<keyword evidence="3" id="KW-0540">Nuclease</keyword>
<evidence type="ECO:0000256" key="5">
    <source>
        <dbReference type="ARBA" id="ARBA00022839"/>
    </source>
</evidence>
<dbReference type="STRING" id="520764.AN618_06020"/>
<dbReference type="Gene3D" id="3.10.310.30">
    <property type="match status" value="1"/>
</dbReference>
<evidence type="ECO:0000256" key="4">
    <source>
        <dbReference type="ARBA" id="ARBA00022801"/>
    </source>
</evidence>
<dbReference type="FunCoup" id="A0A140LCD5">
    <property type="interactions" value="361"/>
</dbReference>
<evidence type="ECO:0000259" key="9">
    <source>
        <dbReference type="Pfam" id="PF17768"/>
    </source>
</evidence>